<proteinExistence type="predicted"/>
<organism evidence="2 3">
    <name type="scientific">candidate division WOR-3 bacterium</name>
    <dbReference type="NCBI Taxonomy" id="2052148"/>
    <lineage>
        <taxon>Bacteria</taxon>
        <taxon>Bacteria division WOR-3</taxon>
    </lineage>
</organism>
<reference evidence="2" key="1">
    <citation type="submission" date="2019-03" db="EMBL/GenBank/DDBJ databases">
        <title>Lake Tanganyika Metagenome-Assembled Genomes (MAGs).</title>
        <authorList>
            <person name="Tran P."/>
        </authorList>
    </citation>
    <scope>NUCLEOTIDE SEQUENCE</scope>
    <source>
        <strain evidence="2">K_DeepCast_150m_m2_040</strain>
    </source>
</reference>
<feature type="region of interest" description="Disordered" evidence="1">
    <location>
        <begin position="24"/>
        <end position="44"/>
    </location>
</feature>
<gene>
    <name evidence="2" type="ORF">FJY68_01600</name>
</gene>
<sequence length="82" mass="9387">MGASPPALVADLVEHFSRDREVFQSLDDKDEQLPKAKTPQEQESLKRTIEATDNQIDVLVYELYGLTEDEIRIREGGWCQSH</sequence>
<evidence type="ECO:0000256" key="1">
    <source>
        <dbReference type="SAM" id="MobiDB-lite"/>
    </source>
</evidence>
<feature type="compositionally biased region" description="Basic and acidic residues" evidence="1">
    <location>
        <begin position="31"/>
        <end position="44"/>
    </location>
</feature>
<evidence type="ECO:0000313" key="2">
    <source>
        <dbReference type="EMBL" id="MBM3330529.1"/>
    </source>
</evidence>
<dbReference type="Proteomes" id="UP000779900">
    <property type="component" value="Unassembled WGS sequence"/>
</dbReference>
<name>A0A937XE01_UNCW3</name>
<dbReference type="EMBL" id="VGIR01000005">
    <property type="protein sequence ID" value="MBM3330529.1"/>
    <property type="molecule type" value="Genomic_DNA"/>
</dbReference>
<evidence type="ECO:0000313" key="3">
    <source>
        <dbReference type="Proteomes" id="UP000779900"/>
    </source>
</evidence>
<comment type="caution">
    <text evidence="2">The sequence shown here is derived from an EMBL/GenBank/DDBJ whole genome shotgun (WGS) entry which is preliminary data.</text>
</comment>
<accession>A0A937XE01</accession>
<protein>
    <submittedName>
        <fullName evidence="2">Uncharacterized protein</fullName>
    </submittedName>
</protein>
<dbReference type="AlphaFoldDB" id="A0A937XE01"/>